<evidence type="ECO:0000256" key="8">
    <source>
        <dbReference type="ARBA" id="ARBA00049260"/>
    </source>
</evidence>
<dbReference type="EMBL" id="CAFBOV010000142">
    <property type="protein sequence ID" value="CAB5000427.1"/>
    <property type="molecule type" value="Genomic_DNA"/>
</dbReference>
<dbReference type="GO" id="GO:0008977">
    <property type="term" value="F:prephenate dehydrogenase (NAD+) activity"/>
    <property type="evidence" value="ECO:0007669"/>
    <property type="project" value="UniProtKB-EC"/>
</dbReference>
<dbReference type="FunFam" id="1.10.3660.10:FF:000003">
    <property type="entry name" value="Prephenate dehydrogenase"/>
    <property type="match status" value="1"/>
</dbReference>
<evidence type="ECO:0000256" key="6">
    <source>
        <dbReference type="ARBA" id="ARBA00023027"/>
    </source>
</evidence>
<dbReference type="AlphaFoldDB" id="A0A6J6H1R9"/>
<accession>A0A6J6H1R9</accession>
<sequence>MRRANVMGLGLIGGSLALALKKNGFQVSGSDENIETSKSALEREIISAIGVDPLAEISFVATPVSSIPMQAAIALAQTKGIVSDVGGVKASVVDAVRDPRFVGGHPMAGSELAGLDGADETLFEGAVWVLTPSVESSDETFEKLAKVITSLGAEIVVLDAQRHDRLVAVVSHLPHLTAATLMGLAHVTAEEHVAVLRLAAGGFRDMTRVASGQPQIWIDICRENRDAILDALDGMISGLTEMRRIVDKQDNEQLLVRLQTARSARANLPGRVHELLDVCEVRVPIPDRSGSAAEIFTLAADLGVNIANFEVSHSVEGDRGILVLIIDKASAEMFRGGLMARKFRPTVQAVS</sequence>
<dbReference type="InterPro" id="IPR003099">
    <property type="entry name" value="Prephen_DH"/>
</dbReference>
<dbReference type="GO" id="GO:0004665">
    <property type="term" value="F:prephenate dehydrogenase (NADP+) activity"/>
    <property type="evidence" value="ECO:0007669"/>
    <property type="project" value="InterPro"/>
</dbReference>
<dbReference type="EMBL" id="CAFAAP010000159">
    <property type="protein sequence ID" value="CAB4809987.1"/>
    <property type="molecule type" value="Genomic_DNA"/>
</dbReference>
<evidence type="ECO:0000256" key="7">
    <source>
        <dbReference type="ARBA" id="ARBA00023141"/>
    </source>
</evidence>
<comment type="pathway">
    <text evidence="1">Amino-acid biosynthesis; L-tyrosine biosynthesis; (4-hydroxyphenyl)pyruvate from prephenate (NAD(+) route): step 1/1.</text>
</comment>
<dbReference type="SUPFAM" id="SSF48179">
    <property type="entry name" value="6-phosphogluconate dehydrogenase C-terminal domain-like"/>
    <property type="match status" value="1"/>
</dbReference>
<evidence type="ECO:0000313" key="13">
    <source>
        <dbReference type="EMBL" id="CAB5000427.1"/>
    </source>
</evidence>
<keyword evidence="7" id="KW-0057">Aromatic amino acid biosynthesis</keyword>
<dbReference type="Gene3D" id="3.40.50.720">
    <property type="entry name" value="NAD(P)-binding Rossmann-like Domain"/>
    <property type="match status" value="1"/>
</dbReference>
<dbReference type="GO" id="GO:0006571">
    <property type="term" value="P:tyrosine biosynthetic process"/>
    <property type="evidence" value="ECO:0007669"/>
    <property type="project" value="UniProtKB-UniPathway"/>
</dbReference>
<dbReference type="PANTHER" id="PTHR21363">
    <property type="entry name" value="PREPHENATE DEHYDROGENASE"/>
    <property type="match status" value="1"/>
</dbReference>
<dbReference type="SUPFAM" id="SSF55021">
    <property type="entry name" value="ACT-like"/>
    <property type="match status" value="1"/>
</dbReference>
<feature type="domain" description="Prephenate/arogenate dehydrogenase" evidence="9">
    <location>
        <begin position="2"/>
        <end position="276"/>
    </location>
</feature>
<dbReference type="Gene3D" id="1.10.3660.10">
    <property type="entry name" value="6-phosphogluconate dehydrogenase C-terminal like domain"/>
    <property type="match status" value="1"/>
</dbReference>
<keyword evidence="4" id="KW-0827">Tyrosine biosynthesis</keyword>
<dbReference type="InterPro" id="IPR045865">
    <property type="entry name" value="ACT-like_dom_sf"/>
</dbReference>
<dbReference type="PROSITE" id="PS51671">
    <property type="entry name" value="ACT"/>
    <property type="match status" value="1"/>
</dbReference>
<evidence type="ECO:0000256" key="1">
    <source>
        <dbReference type="ARBA" id="ARBA00005067"/>
    </source>
</evidence>
<dbReference type="InterPro" id="IPR008927">
    <property type="entry name" value="6-PGluconate_DH-like_C_sf"/>
</dbReference>
<keyword evidence="5" id="KW-0560">Oxidoreductase</keyword>
<keyword evidence="6" id="KW-0520">NAD</keyword>
<dbReference type="GO" id="GO:0070403">
    <property type="term" value="F:NAD+ binding"/>
    <property type="evidence" value="ECO:0007669"/>
    <property type="project" value="InterPro"/>
</dbReference>
<dbReference type="InterPro" id="IPR036291">
    <property type="entry name" value="NAD(P)-bd_dom_sf"/>
</dbReference>
<dbReference type="Pfam" id="PF20463">
    <property type="entry name" value="PDH_C"/>
    <property type="match status" value="1"/>
</dbReference>
<dbReference type="InterPro" id="IPR002912">
    <property type="entry name" value="ACT_dom"/>
</dbReference>
<gene>
    <name evidence="11" type="ORF">UFOPK1826_01077</name>
    <name evidence="12" type="ORF">UFOPK3026_01042</name>
    <name evidence="13" type="ORF">UFOPK4020_00784</name>
</gene>
<evidence type="ECO:0000313" key="12">
    <source>
        <dbReference type="EMBL" id="CAB4809987.1"/>
    </source>
</evidence>
<evidence type="ECO:0000256" key="4">
    <source>
        <dbReference type="ARBA" id="ARBA00022498"/>
    </source>
</evidence>
<name>A0A6J6H1R9_9ZZZZ</name>
<evidence type="ECO:0000256" key="2">
    <source>
        <dbReference type="ARBA" id="ARBA00012068"/>
    </source>
</evidence>
<dbReference type="InterPro" id="IPR046826">
    <property type="entry name" value="PDH_N"/>
</dbReference>
<dbReference type="SUPFAM" id="SSF51735">
    <property type="entry name" value="NAD(P)-binding Rossmann-fold domains"/>
    <property type="match status" value="1"/>
</dbReference>
<evidence type="ECO:0000313" key="11">
    <source>
        <dbReference type="EMBL" id="CAB4607642.1"/>
    </source>
</evidence>
<evidence type="ECO:0000256" key="3">
    <source>
        <dbReference type="ARBA" id="ARBA00016891"/>
    </source>
</evidence>
<evidence type="ECO:0000259" key="10">
    <source>
        <dbReference type="PROSITE" id="PS51671"/>
    </source>
</evidence>
<proteinExistence type="predicted"/>
<reference evidence="11" key="1">
    <citation type="submission" date="2020-05" db="EMBL/GenBank/DDBJ databases">
        <authorList>
            <person name="Chiriac C."/>
            <person name="Salcher M."/>
            <person name="Ghai R."/>
            <person name="Kavagutti S V."/>
        </authorList>
    </citation>
    <scope>NUCLEOTIDE SEQUENCE</scope>
</reference>
<dbReference type="InterPro" id="IPR046825">
    <property type="entry name" value="PDH_C"/>
</dbReference>
<dbReference type="UniPathway" id="UPA00122">
    <property type="reaction ID" value="UER00961"/>
</dbReference>
<evidence type="ECO:0000259" key="9">
    <source>
        <dbReference type="PROSITE" id="PS51176"/>
    </source>
</evidence>
<organism evidence="11">
    <name type="scientific">freshwater metagenome</name>
    <dbReference type="NCBI Taxonomy" id="449393"/>
    <lineage>
        <taxon>unclassified sequences</taxon>
        <taxon>metagenomes</taxon>
        <taxon>ecological metagenomes</taxon>
    </lineage>
</organism>
<keyword evidence="7" id="KW-0028">Amino-acid biosynthesis</keyword>
<dbReference type="Pfam" id="PF02153">
    <property type="entry name" value="PDH_N"/>
    <property type="match status" value="1"/>
</dbReference>
<protein>
    <recommendedName>
        <fullName evidence="3">Prephenate dehydrogenase</fullName>
        <ecNumber evidence="2">1.3.1.12</ecNumber>
    </recommendedName>
</protein>
<evidence type="ECO:0000256" key="5">
    <source>
        <dbReference type="ARBA" id="ARBA00023002"/>
    </source>
</evidence>
<dbReference type="InterPro" id="IPR050812">
    <property type="entry name" value="Preph/Arog_dehydrog"/>
</dbReference>
<dbReference type="PANTHER" id="PTHR21363:SF0">
    <property type="entry name" value="PREPHENATE DEHYDROGENASE [NADP(+)]"/>
    <property type="match status" value="1"/>
</dbReference>
<dbReference type="EC" id="1.3.1.12" evidence="2"/>
<dbReference type="PROSITE" id="PS51176">
    <property type="entry name" value="PDH_ADH"/>
    <property type="match status" value="1"/>
</dbReference>
<feature type="domain" description="ACT" evidence="10">
    <location>
        <begin position="280"/>
        <end position="351"/>
    </location>
</feature>
<dbReference type="EMBL" id="CAEZUN010000139">
    <property type="protein sequence ID" value="CAB4607642.1"/>
    <property type="molecule type" value="Genomic_DNA"/>
</dbReference>
<comment type="catalytic activity">
    <reaction evidence="8">
        <text>prephenate + NAD(+) = 3-(4-hydroxyphenyl)pyruvate + CO2 + NADH</text>
        <dbReference type="Rhea" id="RHEA:13869"/>
        <dbReference type="ChEBI" id="CHEBI:16526"/>
        <dbReference type="ChEBI" id="CHEBI:29934"/>
        <dbReference type="ChEBI" id="CHEBI:36242"/>
        <dbReference type="ChEBI" id="CHEBI:57540"/>
        <dbReference type="ChEBI" id="CHEBI:57945"/>
        <dbReference type="EC" id="1.3.1.12"/>
    </reaction>
</comment>